<dbReference type="HAMAP" id="MF_01470">
    <property type="entry name" value="Cas1"/>
    <property type="match status" value="1"/>
</dbReference>
<keyword evidence="8 10" id="KW-0464">Manganese</keyword>
<keyword evidence="6 10" id="KW-0051">Antiviral defense</keyword>
<evidence type="ECO:0000313" key="12">
    <source>
        <dbReference type="EMBL" id="XCB24749.1"/>
    </source>
</evidence>
<dbReference type="KEGG" id="tgi:RBB81_16975"/>
<comment type="function">
    <text evidence="10">CRISPR (clustered regularly interspaced short palindromic repeat), is an adaptive immune system that provides protection against mobile genetic elements (viruses, transposable elements and conjugative plasmids). CRISPR clusters contain spacers, sequences complementary to antecedent mobile elements, and target invading nucleic acids. CRISPR clusters are transcribed and processed into CRISPR RNA (crRNA). Acts as a dsDNA endonuclease. Involved in the integration of spacer DNA into the CRISPR cassette.</text>
</comment>
<accession>A0AAU7Z7C9</accession>
<keyword evidence="4 10" id="KW-0378">Hydrolase</keyword>
<evidence type="ECO:0000256" key="3">
    <source>
        <dbReference type="ARBA" id="ARBA00022759"/>
    </source>
</evidence>
<evidence type="ECO:0000256" key="8">
    <source>
        <dbReference type="ARBA" id="ARBA00023211"/>
    </source>
</evidence>
<dbReference type="PANTHER" id="PTHR34353">
    <property type="entry name" value="CRISPR-ASSOCIATED ENDONUCLEASE CAS1 1"/>
    <property type="match status" value="1"/>
</dbReference>
<reference evidence="12" key="2">
    <citation type="journal article" date="2024" name="Environ. Microbiol.">
        <title>Genome analysis and description of Tunturibacter gen. nov. expands the diversity of Terriglobia in tundra soils.</title>
        <authorList>
            <person name="Messyasz A."/>
            <person name="Mannisto M.K."/>
            <person name="Kerkhof L.J."/>
            <person name="Haggblom M.M."/>
        </authorList>
    </citation>
    <scope>NUCLEOTIDE SEQUENCE</scope>
    <source>
        <strain evidence="12">M8UP39</strain>
    </source>
</reference>
<feature type="compositionally biased region" description="Low complexity" evidence="11">
    <location>
        <begin position="328"/>
        <end position="340"/>
    </location>
</feature>
<dbReference type="Gene3D" id="1.20.120.920">
    <property type="entry name" value="CRISPR-associated endonuclease Cas1, C-terminal domain"/>
    <property type="match status" value="1"/>
</dbReference>
<dbReference type="GO" id="GO:0043571">
    <property type="term" value="P:maintenance of CRISPR repeat elements"/>
    <property type="evidence" value="ECO:0007669"/>
    <property type="project" value="UniProtKB-UniRule"/>
</dbReference>
<dbReference type="GO" id="GO:0003677">
    <property type="term" value="F:DNA binding"/>
    <property type="evidence" value="ECO:0007669"/>
    <property type="project" value="UniProtKB-KW"/>
</dbReference>
<keyword evidence="3 10" id="KW-0255">Endonuclease</keyword>
<dbReference type="InterPro" id="IPR042206">
    <property type="entry name" value="CRISPR-assoc_Cas1_C"/>
</dbReference>
<evidence type="ECO:0000256" key="9">
    <source>
        <dbReference type="ARBA" id="ARBA00038592"/>
    </source>
</evidence>
<dbReference type="CDD" id="cd09634">
    <property type="entry name" value="Cas1_I-II-III"/>
    <property type="match status" value="1"/>
</dbReference>
<comment type="subunit">
    <text evidence="9 10">Homodimer, forms a heterotetramer with a Cas2 homodimer.</text>
</comment>
<dbReference type="InterPro" id="IPR042211">
    <property type="entry name" value="CRISPR-assoc_Cas1_N"/>
</dbReference>
<dbReference type="GO" id="GO:0046872">
    <property type="term" value="F:metal ion binding"/>
    <property type="evidence" value="ECO:0007669"/>
    <property type="project" value="UniProtKB-UniRule"/>
</dbReference>
<feature type="binding site" evidence="10">
    <location>
        <position position="245"/>
    </location>
    <ligand>
        <name>Mn(2+)</name>
        <dbReference type="ChEBI" id="CHEBI:29035"/>
    </ligand>
</feature>
<dbReference type="Pfam" id="PF01867">
    <property type="entry name" value="Cas_Cas1"/>
    <property type="match status" value="1"/>
</dbReference>
<dbReference type="NCBIfam" id="TIGR00287">
    <property type="entry name" value="cas1"/>
    <property type="match status" value="1"/>
</dbReference>
<evidence type="ECO:0000256" key="11">
    <source>
        <dbReference type="SAM" id="MobiDB-lite"/>
    </source>
</evidence>
<evidence type="ECO:0000256" key="4">
    <source>
        <dbReference type="ARBA" id="ARBA00022801"/>
    </source>
</evidence>
<dbReference type="Gene3D" id="3.100.10.20">
    <property type="entry name" value="CRISPR-associated endonuclease Cas1, N-terminal domain"/>
    <property type="match status" value="1"/>
</dbReference>
<dbReference type="InterPro" id="IPR002729">
    <property type="entry name" value="CRISPR-assoc_Cas1"/>
</dbReference>
<sequence>MRSRRGVIVLYGYGTSVRVERGHLIIEDGVGSDRYKGRFSRVGHGLERLVVIGADGVVSLAALRWLADQNASFVMLERNGDVLATTGPVRPSDIRLRRAQALAHHSGAAFRISRELIDRKLAGQERVAGDDFLNDEAVSAQIKEIRSELAEVETLDEIRSVELRAAKIYWKAWRTVPVKFPDKELTRVPEHWRKFGSRASALSGSSRLAVNPVNAILNYLYALLETECRLAVAALGLDPEMGVLHMDTINRDSLACDLMEVIRPDVDAYVLRRILKQPLKRTWFFEERNGNCRLMADLASQLAETTSTWARLVAPVAEWTVKEIASTTKTRRATPATRLTQNHKRDIRGGNPFVASKNPMALQNVCSDCGSPIINANEKCRGCSVEESKQRLTKVATEGRVVSHSSNAQGKRSKTQIANQTNIREWSPSDQPSWLTAEFYAEKVQPQISSLSCSEITRQLAVSRGYAGEIRQGRVPHPRHWMSLAKLTGESK</sequence>
<dbReference type="InterPro" id="IPR050646">
    <property type="entry name" value="Cas1"/>
</dbReference>
<name>A0AAU7Z7C9_9BACT</name>
<keyword evidence="2 10" id="KW-0479">Metal-binding</keyword>
<evidence type="ECO:0000256" key="2">
    <source>
        <dbReference type="ARBA" id="ARBA00022723"/>
    </source>
</evidence>
<feature type="region of interest" description="Disordered" evidence="11">
    <location>
        <begin position="328"/>
        <end position="354"/>
    </location>
</feature>
<feature type="binding site" evidence="10">
    <location>
        <position position="260"/>
    </location>
    <ligand>
        <name>Mn(2+)</name>
        <dbReference type="ChEBI" id="CHEBI:29035"/>
    </ligand>
</feature>
<evidence type="ECO:0000256" key="5">
    <source>
        <dbReference type="ARBA" id="ARBA00022842"/>
    </source>
</evidence>
<dbReference type="GO" id="GO:0004519">
    <property type="term" value="F:endonuclease activity"/>
    <property type="evidence" value="ECO:0007669"/>
    <property type="project" value="UniProtKB-UniRule"/>
</dbReference>
<evidence type="ECO:0000256" key="6">
    <source>
        <dbReference type="ARBA" id="ARBA00023118"/>
    </source>
</evidence>
<gene>
    <name evidence="10 12" type="primary">cas1</name>
    <name evidence="12" type="ORF">RBB81_16975</name>
</gene>
<reference evidence="12" key="1">
    <citation type="submission" date="2023-08" db="EMBL/GenBank/DDBJ databases">
        <authorList>
            <person name="Messyasz A."/>
            <person name="Mannisto M.K."/>
            <person name="Kerkhof L.J."/>
            <person name="Haggblom M."/>
        </authorList>
    </citation>
    <scope>NUCLEOTIDE SEQUENCE</scope>
    <source>
        <strain evidence="12">M8UP39</strain>
    </source>
</reference>
<dbReference type="GO" id="GO:0016787">
    <property type="term" value="F:hydrolase activity"/>
    <property type="evidence" value="ECO:0007669"/>
    <property type="project" value="UniProtKB-KW"/>
</dbReference>
<dbReference type="AlphaFoldDB" id="A0AAU7Z7C9"/>
<keyword evidence="5 10" id="KW-0460">Magnesium</keyword>
<comment type="cofactor">
    <cofactor evidence="10">
        <name>Mg(2+)</name>
        <dbReference type="ChEBI" id="CHEBI:18420"/>
    </cofactor>
    <cofactor evidence="10">
        <name>Mn(2+)</name>
        <dbReference type="ChEBI" id="CHEBI:29035"/>
    </cofactor>
</comment>
<dbReference type="GO" id="GO:0051607">
    <property type="term" value="P:defense response to virus"/>
    <property type="evidence" value="ECO:0007669"/>
    <property type="project" value="UniProtKB-UniRule"/>
</dbReference>
<dbReference type="EC" id="3.1.-.-" evidence="10"/>
<keyword evidence="7 10" id="KW-0238">DNA-binding</keyword>
<organism evidence="12">
    <name type="scientific">Tunturiibacter gelidiferens</name>
    <dbReference type="NCBI Taxonomy" id="3069689"/>
    <lineage>
        <taxon>Bacteria</taxon>
        <taxon>Pseudomonadati</taxon>
        <taxon>Acidobacteriota</taxon>
        <taxon>Terriglobia</taxon>
        <taxon>Terriglobales</taxon>
        <taxon>Acidobacteriaceae</taxon>
        <taxon>Tunturiibacter</taxon>
    </lineage>
</organism>
<protein>
    <recommendedName>
        <fullName evidence="10">CRISPR-associated endonuclease Cas1</fullName>
        <ecNumber evidence="10">3.1.-.-</ecNumber>
    </recommendedName>
</protein>
<comment type="similarity">
    <text evidence="10">Belongs to the CRISPR-associated endonuclease Cas1 family.</text>
</comment>
<dbReference type="PANTHER" id="PTHR34353:SF2">
    <property type="entry name" value="CRISPR-ASSOCIATED ENDONUCLEASE CAS1 1"/>
    <property type="match status" value="1"/>
</dbReference>
<keyword evidence="1 10" id="KW-0540">Nuclease</keyword>
<feature type="binding site" evidence="10">
    <location>
        <position position="162"/>
    </location>
    <ligand>
        <name>Mn(2+)</name>
        <dbReference type="ChEBI" id="CHEBI:29035"/>
    </ligand>
</feature>
<evidence type="ECO:0000256" key="10">
    <source>
        <dbReference type="HAMAP-Rule" id="MF_01470"/>
    </source>
</evidence>
<dbReference type="EMBL" id="CP132938">
    <property type="protein sequence ID" value="XCB24749.1"/>
    <property type="molecule type" value="Genomic_DNA"/>
</dbReference>
<proteinExistence type="inferred from homology"/>
<evidence type="ECO:0000256" key="1">
    <source>
        <dbReference type="ARBA" id="ARBA00022722"/>
    </source>
</evidence>
<evidence type="ECO:0000256" key="7">
    <source>
        <dbReference type="ARBA" id="ARBA00023125"/>
    </source>
</evidence>